<dbReference type="AlphaFoldDB" id="A0AAD0SAG4"/>
<dbReference type="EMBL" id="CP022760">
    <property type="protein sequence ID" value="AXV83684.1"/>
    <property type="molecule type" value="Genomic_DNA"/>
</dbReference>
<proteinExistence type="predicted"/>
<sequence>MPGAGKPSCATVTHASDSRTLTMRAHERSGLLQHWRQYRVRPDTLAELTARLLRRRAPTDFISRLGPG</sequence>
<protein>
    <submittedName>
        <fullName evidence="1">Uncharacterized protein</fullName>
    </submittedName>
</protein>
<evidence type="ECO:0000313" key="2">
    <source>
        <dbReference type="Proteomes" id="UP000261758"/>
    </source>
</evidence>
<keyword evidence="1" id="KW-0614">Plasmid</keyword>
<gene>
    <name evidence="1" type="ORF">CJO77_19080</name>
</gene>
<reference evidence="1 2" key="1">
    <citation type="submission" date="2017-08" db="EMBL/GenBank/DDBJ databases">
        <title>Genome sequences of Ralstonia solanacearum Species Complex (RSSC) isolated from Potato bacterial wilts in Korea.</title>
        <authorList>
            <person name="Cho H."/>
            <person name="Song E.-S."/>
            <person name="Lee Y.K."/>
            <person name="Lee S."/>
            <person name="Lee S.-W."/>
            <person name="Jo A."/>
            <person name="Kim J.-G."/>
            <person name="Hwang I."/>
        </authorList>
    </citation>
    <scope>NUCLEOTIDE SEQUENCE [LARGE SCALE GENOMIC DNA]</scope>
    <source>
        <strain evidence="1 2">T98</strain>
        <plasmid evidence="1 2">unnamed</plasmid>
    </source>
</reference>
<dbReference type="Proteomes" id="UP000261758">
    <property type="component" value="Plasmid unnamed"/>
</dbReference>
<accession>A0AAD0SAG4</accession>
<evidence type="ECO:0000313" key="1">
    <source>
        <dbReference type="EMBL" id="AXV83684.1"/>
    </source>
</evidence>
<name>A0AAD0SAG4_RALSL</name>
<geneLocation type="plasmid" evidence="1 2">
    <name>unnamed</name>
</geneLocation>
<organism evidence="1 2">
    <name type="scientific">Ralstonia solanacearum</name>
    <name type="common">Pseudomonas solanacearum</name>
    <dbReference type="NCBI Taxonomy" id="305"/>
    <lineage>
        <taxon>Bacteria</taxon>
        <taxon>Pseudomonadati</taxon>
        <taxon>Pseudomonadota</taxon>
        <taxon>Betaproteobacteria</taxon>
        <taxon>Burkholderiales</taxon>
        <taxon>Burkholderiaceae</taxon>
        <taxon>Ralstonia</taxon>
        <taxon>Ralstonia solanacearum species complex</taxon>
    </lineage>
</organism>